<keyword evidence="1" id="KW-0472">Membrane</keyword>
<evidence type="ECO:0000313" key="3">
    <source>
        <dbReference type="Proteomes" id="UP000004810"/>
    </source>
</evidence>
<evidence type="ECO:0000256" key="1">
    <source>
        <dbReference type="SAM" id="Phobius"/>
    </source>
</evidence>
<dbReference type="AlphaFoldDB" id="J9BDV8"/>
<dbReference type="EMBL" id="ADBV01001162">
    <property type="protein sequence ID" value="EJW85405.1"/>
    <property type="molecule type" value="Genomic_DNA"/>
</dbReference>
<feature type="transmembrane region" description="Helical" evidence="1">
    <location>
        <begin position="20"/>
        <end position="39"/>
    </location>
</feature>
<reference evidence="3" key="1">
    <citation type="submission" date="2012-08" db="EMBL/GenBank/DDBJ databases">
        <title>The Genome Sequence of Wuchereria bancrofti.</title>
        <authorList>
            <person name="Nutman T.B."/>
            <person name="Fink D.L."/>
            <person name="Russ C."/>
            <person name="Young S."/>
            <person name="Zeng Q."/>
            <person name="Koehrsen M."/>
            <person name="Alvarado L."/>
            <person name="Berlin A."/>
            <person name="Chapman S.B."/>
            <person name="Chen Z."/>
            <person name="Freedman E."/>
            <person name="Gellesch M."/>
            <person name="Goldberg J."/>
            <person name="Griggs A."/>
            <person name="Gujja S."/>
            <person name="Heilman E.R."/>
            <person name="Heiman D."/>
            <person name="Hepburn T."/>
            <person name="Howarth C."/>
            <person name="Jen D."/>
            <person name="Larson L."/>
            <person name="Lewis B."/>
            <person name="Mehta T."/>
            <person name="Park D."/>
            <person name="Pearson M."/>
            <person name="Roberts A."/>
            <person name="Saif S."/>
            <person name="Shea T."/>
            <person name="Shenoy N."/>
            <person name="Sisk P."/>
            <person name="Stolte C."/>
            <person name="Sykes S."/>
            <person name="Walk T."/>
            <person name="White J."/>
            <person name="Yandava C."/>
            <person name="Haas B."/>
            <person name="Henn M.R."/>
            <person name="Nusbaum C."/>
            <person name="Birren B."/>
        </authorList>
    </citation>
    <scope>NUCLEOTIDE SEQUENCE [LARGE SCALE GENOMIC DNA]</scope>
    <source>
        <strain evidence="3">NA</strain>
    </source>
</reference>
<comment type="caution">
    <text evidence="2">The sequence shown here is derived from an EMBL/GenBank/DDBJ whole genome shotgun (WGS) entry which is preliminary data.</text>
</comment>
<name>J9BDV8_WUCBA</name>
<evidence type="ECO:0000313" key="2">
    <source>
        <dbReference type="EMBL" id="EJW85405.1"/>
    </source>
</evidence>
<organism evidence="2 3">
    <name type="scientific">Wuchereria bancrofti</name>
    <dbReference type="NCBI Taxonomy" id="6293"/>
    <lineage>
        <taxon>Eukaryota</taxon>
        <taxon>Metazoa</taxon>
        <taxon>Ecdysozoa</taxon>
        <taxon>Nematoda</taxon>
        <taxon>Chromadorea</taxon>
        <taxon>Rhabditida</taxon>
        <taxon>Spirurina</taxon>
        <taxon>Spiruromorpha</taxon>
        <taxon>Filarioidea</taxon>
        <taxon>Onchocercidae</taxon>
        <taxon>Wuchereria</taxon>
    </lineage>
</organism>
<keyword evidence="1" id="KW-1133">Transmembrane helix</keyword>
<dbReference type="Proteomes" id="UP000004810">
    <property type="component" value="Unassembled WGS sequence"/>
</dbReference>
<gene>
    <name evidence="2" type="ORF">WUBG_03685</name>
</gene>
<accession>J9BDV8</accession>
<sequence>MTSSVGEYKTNATSFTGDVNRLVIFVLLISVQLSLLLTGHMRNRLKEMN</sequence>
<keyword evidence="1" id="KW-0812">Transmembrane</keyword>
<protein>
    <submittedName>
        <fullName evidence="2">Uncharacterized protein</fullName>
    </submittedName>
</protein>
<proteinExistence type="predicted"/>